<dbReference type="AlphaFoldDB" id="A0A918M1A4"/>
<name>A0A918M1A4_9ACTN</name>
<proteinExistence type="predicted"/>
<accession>A0A918M1A4</accession>
<gene>
    <name evidence="1" type="ORF">GCM10010226_90970</name>
</gene>
<reference evidence="1" key="2">
    <citation type="submission" date="2020-09" db="EMBL/GenBank/DDBJ databases">
        <authorList>
            <person name="Sun Q."/>
            <person name="Ohkuma M."/>
        </authorList>
    </citation>
    <scope>NUCLEOTIDE SEQUENCE</scope>
    <source>
        <strain evidence="1">JCM 4125</strain>
    </source>
</reference>
<comment type="caution">
    <text evidence="1">The sequence shown here is derived from an EMBL/GenBank/DDBJ whole genome shotgun (WGS) entry which is preliminary data.</text>
</comment>
<evidence type="ECO:0000313" key="2">
    <source>
        <dbReference type="Proteomes" id="UP000646776"/>
    </source>
</evidence>
<reference evidence="1" key="1">
    <citation type="journal article" date="2014" name="Int. J. Syst. Evol. Microbiol.">
        <title>Complete genome sequence of Corynebacterium casei LMG S-19264T (=DSM 44701T), isolated from a smear-ripened cheese.</title>
        <authorList>
            <consortium name="US DOE Joint Genome Institute (JGI-PGF)"/>
            <person name="Walter F."/>
            <person name="Albersmeier A."/>
            <person name="Kalinowski J."/>
            <person name="Ruckert C."/>
        </authorList>
    </citation>
    <scope>NUCLEOTIDE SEQUENCE</scope>
    <source>
        <strain evidence="1">JCM 4125</strain>
    </source>
</reference>
<protein>
    <submittedName>
        <fullName evidence="1">Uncharacterized protein</fullName>
    </submittedName>
</protein>
<dbReference type="Proteomes" id="UP000646776">
    <property type="component" value="Unassembled WGS sequence"/>
</dbReference>
<keyword evidence="2" id="KW-1185">Reference proteome</keyword>
<sequence>MTDHHESAATACACLPAWPALTAVIEGTVHPVVSAPAHTPASALYLARCTGCGAAYTGPWKRLNTSSRAA</sequence>
<dbReference type="RefSeq" id="WP_189718451.1">
    <property type="nucleotide sequence ID" value="NZ_BMSA01000062.1"/>
</dbReference>
<evidence type="ECO:0000313" key="1">
    <source>
        <dbReference type="EMBL" id="GGT99695.1"/>
    </source>
</evidence>
<dbReference type="EMBL" id="BMSA01000062">
    <property type="protein sequence ID" value="GGT99695.1"/>
    <property type="molecule type" value="Genomic_DNA"/>
</dbReference>
<organism evidence="1 2">
    <name type="scientific">Streptomyces phaeofaciens</name>
    <dbReference type="NCBI Taxonomy" id="68254"/>
    <lineage>
        <taxon>Bacteria</taxon>
        <taxon>Bacillati</taxon>
        <taxon>Actinomycetota</taxon>
        <taxon>Actinomycetes</taxon>
        <taxon>Kitasatosporales</taxon>
        <taxon>Streptomycetaceae</taxon>
        <taxon>Streptomyces</taxon>
    </lineage>
</organism>